<name>A0ABQ2MZQ5_9MICO</name>
<evidence type="ECO:0000313" key="3">
    <source>
        <dbReference type="EMBL" id="GGO58973.1"/>
    </source>
</evidence>
<keyword evidence="1" id="KW-1133">Transmembrane helix</keyword>
<dbReference type="EMBL" id="BMMQ01000001">
    <property type="protein sequence ID" value="GGO58973.1"/>
    <property type="molecule type" value="Genomic_DNA"/>
</dbReference>
<protein>
    <recommendedName>
        <fullName evidence="2">DUF1648 domain-containing protein</fullName>
    </recommendedName>
</protein>
<organism evidence="3 4">
    <name type="scientific">Microbacterium nanhaiense</name>
    <dbReference type="NCBI Taxonomy" id="1301026"/>
    <lineage>
        <taxon>Bacteria</taxon>
        <taxon>Bacillati</taxon>
        <taxon>Actinomycetota</taxon>
        <taxon>Actinomycetes</taxon>
        <taxon>Micrococcales</taxon>
        <taxon>Microbacteriaceae</taxon>
        <taxon>Microbacterium</taxon>
    </lineage>
</organism>
<sequence>MTEYLIRVRKKARRAFAVLCLWIPLAVFAVIAIVQLALMPVLPETVATHWGGSGVADGFGPAWTYPAMTIGIGGGLTALIAGLALFEVKSETQRTQYRFLGAVIGAETGLLGTMMLGLVIVQVGLTDAADAPNSYWVMALGLVVAAAMGVVYFLVLEEPPAADADERDVAPLALGDLEQAVWIRSARMSRTAAWVLGSLLGLTTLGMLVICFVEMRDPSGASWAVWGTLALILVVTVLSLTMVRFDVRVDADGLTARAPIGWPRVHTPASQITSARVVEVSPMAEFGGWGWRIGASGTGIVLRAGEGIRIGRKGKSDLTITVDDAETAVALLRRTIERAG</sequence>
<feature type="transmembrane region" description="Helical" evidence="1">
    <location>
        <begin position="192"/>
        <end position="215"/>
    </location>
</feature>
<feature type="transmembrane region" description="Helical" evidence="1">
    <location>
        <begin position="221"/>
        <end position="243"/>
    </location>
</feature>
<feature type="transmembrane region" description="Helical" evidence="1">
    <location>
        <begin position="135"/>
        <end position="155"/>
    </location>
</feature>
<accession>A0ABQ2MZQ5</accession>
<comment type="caution">
    <text evidence="3">The sequence shown here is derived from an EMBL/GenBank/DDBJ whole genome shotgun (WGS) entry which is preliminary data.</text>
</comment>
<keyword evidence="1" id="KW-0812">Transmembrane</keyword>
<dbReference type="Proteomes" id="UP000638043">
    <property type="component" value="Unassembled WGS sequence"/>
</dbReference>
<evidence type="ECO:0000259" key="2">
    <source>
        <dbReference type="Pfam" id="PF07853"/>
    </source>
</evidence>
<evidence type="ECO:0000256" key="1">
    <source>
        <dbReference type="SAM" id="Phobius"/>
    </source>
</evidence>
<evidence type="ECO:0000313" key="4">
    <source>
        <dbReference type="Proteomes" id="UP000638043"/>
    </source>
</evidence>
<gene>
    <name evidence="3" type="ORF">GCM10010910_00810</name>
</gene>
<feature type="transmembrane region" description="Helical" evidence="1">
    <location>
        <begin position="98"/>
        <end position="123"/>
    </location>
</feature>
<reference evidence="4" key="1">
    <citation type="journal article" date="2019" name="Int. J. Syst. Evol. Microbiol.">
        <title>The Global Catalogue of Microorganisms (GCM) 10K type strain sequencing project: providing services to taxonomists for standard genome sequencing and annotation.</title>
        <authorList>
            <consortium name="The Broad Institute Genomics Platform"/>
            <consortium name="The Broad Institute Genome Sequencing Center for Infectious Disease"/>
            <person name="Wu L."/>
            <person name="Ma J."/>
        </authorList>
    </citation>
    <scope>NUCLEOTIDE SEQUENCE [LARGE SCALE GENOMIC DNA]</scope>
    <source>
        <strain evidence="4">CGMCC 4.7181</strain>
    </source>
</reference>
<keyword evidence="4" id="KW-1185">Reference proteome</keyword>
<dbReference type="Pfam" id="PF07853">
    <property type="entry name" value="DUF1648"/>
    <property type="match status" value="1"/>
</dbReference>
<keyword evidence="1" id="KW-0472">Membrane</keyword>
<dbReference type="RefSeq" id="WP_188699362.1">
    <property type="nucleotide sequence ID" value="NZ_BMMQ01000001.1"/>
</dbReference>
<feature type="transmembrane region" description="Helical" evidence="1">
    <location>
        <begin position="62"/>
        <end position="86"/>
    </location>
</feature>
<proteinExistence type="predicted"/>
<dbReference type="InterPro" id="IPR012867">
    <property type="entry name" value="DUF1648"/>
</dbReference>
<feature type="transmembrane region" description="Helical" evidence="1">
    <location>
        <begin position="16"/>
        <end position="42"/>
    </location>
</feature>
<feature type="domain" description="DUF1648" evidence="2">
    <location>
        <begin position="27"/>
        <end position="63"/>
    </location>
</feature>